<dbReference type="EMBL" id="CAADFR010000040">
    <property type="protein sequence ID" value="VFK39490.1"/>
    <property type="molecule type" value="Genomic_DNA"/>
</dbReference>
<dbReference type="AlphaFoldDB" id="A0A450YSR9"/>
<evidence type="ECO:0000313" key="1">
    <source>
        <dbReference type="EMBL" id="VFK39490.1"/>
    </source>
</evidence>
<gene>
    <name evidence="2" type="ORF">BECKSD772E_GA0070983_104018</name>
    <name evidence="1" type="ORF">BECKSD772F_GA0070984_104018</name>
</gene>
<sequence length="60" mass="6778">MLVLHDEFPRLLYRHFQLLPIGGLDLEPPAIPLHLEFDGFVGEVIAEIVEEPSGVYPQIP</sequence>
<dbReference type="EMBL" id="CAADFU010000040">
    <property type="protein sequence ID" value="VFK44591.1"/>
    <property type="molecule type" value="Genomic_DNA"/>
</dbReference>
<reference evidence="2" key="1">
    <citation type="submission" date="2019-02" db="EMBL/GenBank/DDBJ databases">
        <authorList>
            <person name="Gruber-Vodicka R. H."/>
            <person name="Seah K. B. B."/>
        </authorList>
    </citation>
    <scope>NUCLEOTIDE SEQUENCE</scope>
    <source>
        <strain evidence="2">BECK_S1320</strain>
        <strain evidence="1">BECK_S1321</strain>
    </source>
</reference>
<name>A0A450YSR9_9GAMM</name>
<protein>
    <submittedName>
        <fullName evidence="2">Uncharacterized protein</fullName>
    </submittedName>
</protein>
<proteinExistence type="predicted"/>
<organism evidence="2">
    <name type="scientific">Candidatus Kentrum sp. SD</name>
    <dbReference type="NCBI Taxonomy" id="2126332"/>
    <lineage>
        <taxon>Bacteria</taxon>
        <taxon>Pseudomonadati</taxon>
        <taxon>Pseudomonadota</taxon>
        <taxon>Gammaproteobacteria</taxon>
        <taxon>Candidatus Kentrum</taxon>
    </lineage>
</organism>
<evidence type="ECO:0000313" key="2">
    <source>
        <dbReference type="EMBL" id="VFK44591.1"/>
    </source>
</evidence>
<accession>A0A450YSR9</accession>